<accession>A0A1M6CBE2</accession>
<evidence type="ECO:0000256" key="2">
    <source>
        <dbReference type="ARBA" id="ARBA00022475"/>
    </source>
</evidence>
<gene>
    <name evidence="7" type="ORF">SAMN05443429_102289</name>
</gene>
<evidence type="ECO:0000256" key="4">
    <source>
        <dbReference type="ARBA" id="ARBA00022679"/>
    </source>
</evidence>
<comment type="subcellular location">
    <subcellularLocation>
        <location evidence="1">Cell inner membrane</location>
    </subcellularLocation>
</comment>
<dbReference type="Pfam" id="PF03279">
    <property type="entry name" value="Lip_A_acyltrans"/>
    <property type="match status" value="1"/>
</dbReference>
<keyword evidence="5" id="KW-0472">Membrane</keyword>
<dbReference type="OrthoDB" id="9801955at2"/>
<dbReference type="GO" id="GO:0005886">
    <property type="term" value="C:plasma membrane"/>
    <property type="evidence" value="ECO:0007669"/>
    <property type="project" value="UniProtKB-SubCell"/>
</dbReference>
<sequence length="291" mass="34999">MKILLALLYQLSKLPMMILYRFSDIIYWLMYRVVGYRKKVVYENLRNSFPNKSDEEISAIAKAFYKNFADYIVETAKALTVSDHELRVRVQHLNRDLFHEAKTEGKNVVLLCGHLFNWEWLNALATIIPQENCHPVYRKMQSDFWEDEIKKIRNRFNNKALEAKEVIRQMLSAPNDGNSAYMFVADQSPYVDDVRYGLKFLNQKTPVFTGYDKLATRRDLAFIYCDVKKVKRGYYQVNYYRIYPENEQFMPMEVVRKFHKLLENTIRKRPENYLWSHRKWKYADAIKIYEE</sequence>
<keyword evidence="2" id="KW-1003">Cell membrane</keyword>
<keyword evidence="8" id="KW-1185">Reference proteome</keyword>
<keyword evidence="6" id="KW-0012">Acyltransferase</keyword>
<name>A0A1M6CBE2_9FLAO</name>
<dbReference type="GO" id="GO:0016746">
    <property type="term" value="F:acyltransferase activity"/>
    <property type="evidence" value="ECO:0007669"/>
    <property type="project" value="UniProtKB-KW"/>
</dbReference>
<dbReference type="EMBL" id="FQYI01000002">
    <property type="protein sequence ID" value="SHI58203.1"/>
    <property type="molecule type" value="Genomic_DNA"/>
</dbReference>
<dbReference type="CDD" id="cd07984">
    <property type="entry name" value="LPLAT_LABLAT-like"/>
    <property type="match status" value="1"/>
</dbReference>
<dbReference type="Proteomes" id="UP000184335">
    <property type="component" value="Unassembled WGS sequence"/>
</dbReference>
<keyword evidence="4 7" id="KW-0808">Transferase</keyword>
<evidence type="ECO:0000256" key="1">
    <source>
        <dbReference type="ARBA" id="ARBA00004533"/>
    </source>
</evidence>
<dbReference type="GO" id="GO:0009247">
    <property type="term" value="P:glycolipid biosynthetic process"/>
    <property type="evidence" value="ECO:0007669"/>
    <property type="project" value="UniProtKB-ARBA"/>
</dbReference>
<evidence type="ECO:0000256" key="6">
    <source>
        <dbReference type="ARBA" id="ARBA00023315"/>
    </source>
</evidence>
<dbReference type="RefSeq" id="WP_073178490.1">
    <property type="nucleotide sequence ID" value="NZ_FQYI01000002.1"/>
</dbReference>
<evidence type="ECO:0000256" key="3">
    <source>
        <dbReference type="ARBA" id="ARBA00022519"/>
    </source>
</evidence>
<organism evidence="7 8">
    <name type="scientific">Cruoricaptor ignavus</name>
    <dbReference type="NCBI Taxonomy" id="1118202"/>
    <lineage>
        <taxon>Bacteria</taxon>
        <taxon>Pseudomonadati</taxon>
        <taxon>Bacteroidota</taxon>
        <taxon>Flavobacteriia</taxon>
        <taxon>Flavobacteriales</taxon>
        <taxon>Weeksellaceae</taxon>
        <taxon>Cruoricaptor</taxon>
    </lineage>
</organism>
<evidence type="ECO:0000313" key="8">
    <source>
        <dbReference type="Proteomes" id="UP000184335"/>
    </source>
</evidence>
<dbReference type="InterPro" id="IPR004960">
    <property type="entry name" value="LipA_acyltrans"/>
</dbReference>
<evidence type="ECO:0000313" key="7">
    <source>
        <dbReference type="EMBL" id="SHI58203.1"/>
    </source>
</evidence>
<dbReference type="AlphaFoldDB" id="A0A1M6CBE2"/>
<dbReference type="PANTHER" id="PTHR30606:SF10">
    <property type="entry name" value="PHOSPHATIDYLINOSITOL MANNOSIDE ACYLTRANSFERASE"/>
    <property type="match status" value="1"/>
</dbReference>
<proteinExistence type="predicted"/>
<protein>
    <submittedName>
        <fullName evidence="7">KDO2-lipid IV(A) lauroyltransferase</fullName>
    </submittedName>
</protein>
<dbReference type="PANTHER" id="PTHR30606">
    <property type="entry name" value="LIPID A BIOSYNTHESIS LAUROYL ACYLTRANSFERASE"/>
    <property type="match status" value="1"/>
</dbReference>
<keyword evidence="3" id="KW-0997">Cell inner membrane</keyword>
<evidence type="ECO:0000256" key="5">
    <source>
        <dbReference type="ARBA" id="ARBA00023136"/>
    </source>
</evidence>
<dbReference type="STRING" id="1118202.SAMN05443429_102289"/>
<reference evidence="7 8" key="1">
    <citation type="submission" date="2016-11" db="EMBL/GenBank/DDBJ databases">
        <authorList>
            <person name="Jaros S."/>
            <person name="Januszkiewicz K."/>
            <person name="Wedrychowicz H."/>
        </authorList>
    </citation>
    <scope>NUCLEOTIDE SEQUENCE [LARGE SCALE GENOMIC DNA]</scope>
    <source>
        <strain evidence="7 8">DSM 25479</strain>
    </source>
</reference>